<gene>
    <name evidence="1" type="ORF">SAMN02745126_05924</name>
    <name evidence="2" type="ORF">SAMN02745126_06577</name>
</gene>
<accession>A0A1T4TA62</accession>
<evidence type="ECO:0000313" key="3">
    <source>
        <dbReference type="Proteomes" id="UP000190092"/>
    </source>
</evidence>
<dbReference type="EMBL" id="FUWJ01000027">
    <property type="protein sequence ID" value="SKA42162.1"/>
    <property type="molecule type" value="Genomic_DNA"/>
</dbReference>
<name>A0A1T4TA62_9HYPH</name>
<evidence type="ECO:0000313" key="2">
    <source>
        <dbReference type="EMBL" id="SKA42162.1"/>
    </source>
</evidence>
<protein>
    <submittedName>
        <fullName evidence="1">Transposase</fullName>
    </submittedName>
</protein>
<reference evidence="1" key="1">
    <citation type="submission" date="2017-02" db="EMBL/GenBank/DDBJ databases">
        <authorList>
            <person name="Peterson S.W."/>
        </authorList>
    </citation>
    <scope>NUCLEOTIDE SEQUENCE [LARGE SCALE GENOMIC DNA]</scope>
    <source>
        <strain evidence="1">ATCC 27094</strain>
    </source>
</reference>
<evidence type="ECO:0000313" key="1">
    <source>
        <dbReference type="EMBL" id="SKA37276.1"/>
    </source>
</evidence>
<keyword evidence="3" id="KW-1185">Reference proteome</keyword>
<reference evidence="3" key="2">
    <citation type="submission" date="2017-02" db="EMBL/GenBank/DDBJ databases">
        <authorList>
            <person name="Varghese N."/>
            <person name="Submissions S."/>
        </authorList>
    </citation>
    <scope>NUCLEOTIDE SEQUENCE [LARGE SCALE GENOMIC DNA]</scope>
    <source>
        <strain evidence="3">ATCC 27094</strain>
    </source>
</reference>
<dbReference type="Proteomes" id="UP000190092">
    <property type="component" value="Unassembled WGS sequence"/>
</dbReference>
<sequence>MPEVALRHNITRSLIHNWRRQEAASLLGATVRFTAVTVATEMPRAIEAPPKMERGGRIEIELPGGVRVRVEGGVDEERLKRVLRALRR</sequence>
<organism evidence="1 3">
    <name type="scientific">Enhydrobacter aerosaccus</name>
    <dbReference type="NCBI Taxonomy" id="225324"/>
    <lineage>
        <taxon>Bacteria</taxon>
        <taxon>Pseudomonadati</taxon>
        <taxon>Pseudomonadota</taxon>
        <taxon>Alphaproteobacteria</taxon>
        <taxon>Hyphomicrobiales</taxon>
        <taxon>Enhydrobacter</taxon>
    </lineage>
</organism>
<dbReference type="EMBL" id="FUWJ01000014">
    <property type="protein sequence ID" value="SKA37276.1"/>
    <property type="molecule type" value="Genomic_DNA"/>
</dbReference>
<proteinExistence type="predicted"/>
<dbReference type="AlphaFoldDB" id="A0A1T4TA62"/>